<dbReference type="EMBL" id="UYRU01110032">
    <property type="protein sequence ID" value="VDN44034.1"/>
    <property type="molecule type" value="Genomic_DNA"/>
</dbReference>
<dbReference type="AlphaFoldDB" id="A0A3P7NLY0"/>
<comment type="subcellular location">
    <subcellularLocation>
        <location evidence="1">Nucleus</location>
    </subcellularLocation>
</comment>
<evidence type="ECO:0000256" key="1">
    <source>
        <dbReference type="ARBA" id="ARBA00004123"/>
    </source>
</evidence>
<dbReference type="Proteomes" id="UP000281553">
    <property type="component" value="Unassembled WGS sequence"/>
</dbReference>
<dbReference type="OrthoDB" id="1917198at2759"/>
<dbReference type="PANTHER" id="PTHR13484">
    <property type="entry name" value="FIP1-LIKE 1 PROTEIN"/>
    <property type="match status" value="1"/>
</dbReference>
<sequence length="114" mass="12835">MSKESRNLVRLRLVQKPLRQGVNLGDPGNIQGVPTVDFNLTTLGEEDKPWKRPGADITDYFNYGFTEETWTQYCEKQKILRQEYTNSALKPVVVGAAAGLGFSGLTQAQRNRFV</sequence>
<evidence type="ECO:0000313" key="7">
    <source>
        <dbReference type="Proteomes" id="UP000281553"/>
    </source>
</evidence>
<proteinExistence type="inferred from homology"/>
<dbReference type="GO" id="GO:0006397">
    <property type="term" value="P:mRNA processing"/>
    <property type="evidence" value="ECO:0007669"/>
    <property type="project" value="UniProtKB-KW"/>
</dbReference>
<evidence type="ECO:0000256" key="3">
    <source>
        <dbReference type="ARBA" id="ARBA00022664"/>
    </source>
</evidence>
<name>A0A3P7NLY0_DIBLA</name>
<dbReference type="Pfam" id="PF05182">
    <property type="entry name" value="Fip1"/>
    <property type="match status" value="1"/>
</dbReference>
<gene>
    <name evidence="6" type="ORF">DILT_LOCUS19248</name>
</gene>
<dbReference type="PANTHER" id="PTHR13484:SF0">
    <property type="entry name" value="PRE-MRNA 3'-END-PROCESSING FACTOR FIP1"/>
    <property type="match status" value="1"/>
</dbReference>
<keyword evidence="7" id="KW-1185">Reference proteome</keyword>
<dbReference type="InterPro" id="IPR051187">
    <property type="entry name" value="Pre-mRNA_3'-end_processing_reg"/>
</dbReference>
<evidence type="ECO:0000313" key="6">
    <source>
        <dbReference type="EMBL" id="VDN44034.1"/>
    </source>
</evidence>
<evidence type="ECO:0000259" key="5">
    <source>
        <dbReference type="Pfam" id="PF05182"/>
    </source>
</evidence>
<evidence type="ECO:0000256" key="2">
    <source>
        <dbReference type="ARBA" id="ARBA00007459"/>
    </source>
</evidence>
<protein>
    <recommendedName>
        <fullName evidence="5">Pre-mRNA polyadenylation factor Fip1 domain-containing protein</fullName>
    </recommendedName>
</protein>
<comment type="similarity">
    <text evidence="2">Belongs to the FIP1 family.</text>
</comment>
<evidence type="ECO:0000256" key="4">
    <source>
        <dbReference type="ARBA" id="ARBA00023242"/>
    </source>
</evidence>
<keyword evidence="4" id="KW-0539">Nucleus</keyword>
<keyword evidence="3" id="KW-0507">mRNA processing</keyword>
<dbReference type="InterPro" id="IPR007854">
    <property type="entry name" value="Fip1_dom"/>
</dbReference>
<feature type="domain" description="Pre-mRNA polyadenylation factor Fip1" evidence="5">
    <location>
        <begin position="38"/>
        <end position="81"/>
    </location>
</feature>
<accession>A0A3P7NLY0</accession>
<dbReference type="GO" id="GO:0005847">
    <property type="term" value="C:mRNA cleavage and polyadenylation specificity factor complex"/>
    <property type="evidence" value="ECO:0007669"/>
    <property type="project" value="TreeGrafter"/>
</dbReference>
<reference evidence="6 7" key="1">
    <citation type="submission" date="2018-11" db="EMBL/GenBank/DDBJ databases">
        <authorList>
            <consortium name="Pathogen Informatics"/>
        </authorList>
    </citation>
    <scope>NUCLEOTIDE SEQUENCE [LARGE SCALE GENOMIC DNA]</scope>
</reference>
<organism evidence="6 7">
    <name type="scientific">Dibothriocephalus latus</name>
    <name type="common">Fish tapeworm</name>
    <name type="synonym">Diphyllobothrium latum</name>
    <dbReference type="NCBI Taxonomy" id="60516"/>
    <lineage>
        <taxon>Eukaryota</taxon>
        <taxon>Metazoa</taxon>
        <taxon>Spiralia</taxon>
        <taxon>Lophotrochozoa</taxon>
        <taxon>Platyhelminthes</taxon>
        <taxon>Cestoda</taxon>
        <taxon>Eucestoda</taxon>
        <taxon>Diphyllobothriidea</taxon>
        <taxon>Diphyllobothriidae</taxon>
        <taxon>Dibothriocephalus</taxon>
    </lineage>
</organism>
<feature type="non-terminal residue" evidence="6">
    <location>
        <position position="114"/>
    </location>
</feature>